<protein>
    <submittedName>
        <fullName evidence="1">Uncharacterized protein</fullName>
    </submittedName>
</protein>
<name>A0A1E5C886_9GAMM</name>
<gene>
    <name evidence="1" type="ORF">A1OK_08135</name>
</gene>
<dbReference type="InterPro" id="IPR009883">
    <property type="entry name" value="YgfX"/>
</dbReference>
<keyword evidence="2" id="KW-1185">Reference proteome</keyword>
<evidence type="ECO:0000313" key="1">
    <source>
        <dbReference type="EMBL" id="OEE61718.1"/>
    </source>
</evidence>
<comment type="caution">
    <text evidence="1">The sequence shown here is derived from an EMBL/GenBank/DDBJ whole genome shotgun (WGS) entry which is preliminary data.</text>
</comment>
<organism evidence="1 2">
    <name type="scientific">Enterovibrio norvegicus FF-454</name>
    <dbReference type="NCBI Taxonomy" id="1185651"/>
    <lineage>
        <taxon>Bacteria</taxon>
        <taxon>Pseudomonadati</taxon>
        <taxon>Pseudomonadota</taxon>
        <taxon>Gammaproteobacteria</taxon>
        <taxon>Vibrionales</taxon>
        <taxon>Vibrionaceae</taxon>
        <taxon>Enterovibrio</taxon>
    </lineage>
</organism>
<proteinExistence type="predicted"/>
<evidence type="ECO:0000313" key="2">
    <source>
        <dbReference type="Proteomes" id="UP000095039"/>
    </source>
</evidence>
<sequence>MLLFVASALPLEAKTLLLVFLLSDLMRRLKHVGSMTGNMQLHSSGLCRYQGKDYDVSRIFLFSRHLIVLDLKRHQCRLRLPLAADAFSHDTFRHISRVCLVLKS</sequence>
<reference evidence="1 2" key="1">
    <citation type="journal article" date="2012" name="Science">
        <title>Ecological populations of bacteria act as socially cohesive units of antibiotic production and resistance.</title>
        <authorList>
            <person name="Cordero O.X."/>
            <person name="Wildschutte H."/>
            <person name="Kirkup B."/>
            <person name="Proehl S."/>
            <person name="Ngo L."/>
            <person name="Hussain F."/>
            <person name="Le Roux F."/>
            <person name="Mincer T."/>
            <person name="Polz M.F."/>
        </authorList>
    </citation>
    <scope>NUCLEOTIDE SEQUENCE [LARGE SCALE GENOMIC DNA]</scope>
    <source>
        <strain evidence="1 2">FF-454</strain>
    </source>
</reference>
<accession>A0A1E5C886</accession>
<dbReference type="Pfam" id="PF07254">
    <property type="entry name" value="Cpta_toxin"/>
    <property type="match status" value="1"/>
</dbReference>
<dbReference type="Proteomes" id="UP000095039">
    <property type="component" value="Unassembled WGS sequence"/>
</dbReference>
<dbReference type="EMBL" id="AJWN02000043">
    <property type="protein sequence ID" value="OEE61718.1"/>
    <property type="molecule type" value="Genomic_DNA"/>
</dbReference>
<dbReference type="AlphaFoldDB" id="A0A1E5C886"/>